<gene>
    <name evidence="2" type="ORF">ALP97_05106</name>
</gene>
<feature type="region of interest" description="Disordered" evidence="1">
    <location>
        <begin position="15"/>
        <end position="36"/>
    </location>
</feature>
<organism evidence="2 3">
    <name type="scientific">Pseudomonas salomonii</name>
    <dbReference type="NCBI Taxonomy" id="191391"/>
    <lineage>
        <taxon>Bacteria</taxon>
        <taxon>Pseudomonadati</taxon>
        <taxon>Pseudomonadota</taxon>
        <taxon>Gammaproteobacteria</taxon>
        <taxon>Pseudomonadales</taxon>
        <taxon>Pseudomonadaceae</taxon>
        <taxon>Pseudomonas</taxon>
    </lineage>
</organism>
<evidence type="ECO:0000313" key="3">
    <source>
        <dbReference type="Proteomes" id="UP000277179"/>
    </source>
</evidence>
<accession>A0A3M4QP92</accession>
<evidence type="ECO:0000313" key="2">
    <source>
        <dbReference type="EMBL" id="RMQ92142.1"/>
    </source>
</evidence>
<dbReference type="Gene3D" id="3.30.420.40">
    <property type="match status" value="1"/>
</dbReference>
<dbReference type="AlphaFoldDB" id="A0A3M4QP92"/>
<dbReference type="Proteomes" id="UP000277179">
    <property type="component" value="Unassembled WGS sequence"/>
</dbReference>
<evidence type="ECO:0000256" key="1">
    <source>
        <dbReference type="SAM" id="MobiDB-lite"/>
    </source>
</evidence>
<sequence length="76" mass="8441">MASYTHRKIPEAQRVGVSGRSWHDGRVIDRDPQTMPQSQAKNLSLIAAIDLGSNSFHMVVAKAQNGEIRILERLGE</sequence>
<name>A0A3M4QP92_9PSED</name>
<feature type="non-terminal residue" evidence="2">
    <location>
        <position position="76"/>
    </location>
</feature>
<dbReference type="InterPro" id="IPR043129">
    <property type="entry name" value="ATPase_NBD"/>
</dbReference>
<feature type="compositionally biased region" description="Basic and acidic residues" evidence="1">
    <location>
        <begin position="21"/>
        <end position="32"/>
    </location>
</feature>
<dbReference type="SUPFAM" id="SSF53067">
    <property type="entry name" value="Actin-like ATPase domain"/>
    <property type="match status" value="1"/>
</dbReference>
<reference evidence="2 3" key="1">
    <citation type="submission" date="2018-08" db="EMBL/GenBank/DDBJ databases">
        <title>Recombination of ecologically and evolutionarily significant loci maintains genetic cohesion in the Pseudomonas syringae species complex.</title>
        <authorList>
            <person name="Dillon M."/>
            <person name="Thakur S."/>
            <person name="Almeida R.N.D."/>
            <person name="Weir B.S."/>
            <person name="Guttman D.S."/>
        </authorList>
    </citation>
    <scope>NUCLEOTIDE SEQUENCE [LARGE SCALE GENOMIC DNA]</scope>
    <source>
        <strain evidence="2 3">ICMP 11288</strain>
    </source>
</reference>
<dbReference type="EMBL" id="RBRL01000057">
    <property type="protein sequence ID" value="RMQ92142.1"/>
    <property type="molecule type" value="Genomic_DNA"/>
</dbReference>
<comment type="caution">
    <text evidence="2">The sequence shown here is derived from an EMBL/GenBank/DDBJ whole genome shotgun (WGS) entry which is preliminary data.</text>
</comment>
<proteinExistence type="predicted"/>
<evidence type="ECO:0008006" key="4">
    <source>
        <dbReference type="Google" id="ProtNLM"/>
    </source>
</evidence>
<protein>
    <recommendedName>
        <fullName evidence="4">Exopolyphosphatase</fullName>
    </recommendedName>
</protein>